<keyword evidence="1" id="KW-0732">Signal</keyword>
<proteinExistence type="predicted"/>
<protein>
    <submittedName>
        <fullName evidence="2">Putative secreted protein</fullName>
    </submittedName>
</protein>
<reference evidence="2" key="1">
    <citation type="submission" date="2018-01" db="EMBL/GenBank/DDBJ databases">
        <title>An insight into the sialome of Amazonian anophelines.</title>
        <authorList>
            <person name="Ribeiro J.M."/>
            <person name="Scarpassa V."/>
            <person name="Calvo E."/>
        </authorList>
    </citation>
    <scope>NUCLEOTIDE SEQUENCE</scope>
</reference>
<organism evidence="2">
    <name type="scientific">Anopheles darlingi</name>
    <name type="common">Mosquito</name>
    <dbReference type="NCBI Taxonomy" id="43151"/>
    <lineage>
        <taxon>Eukaryota</taxon>
        <taxon>Metazoa</taxon>
        <taxon>Ecdysozoa</taxon>
        <taxon>Arthropoda</taxon>
        <taxon>Hexapoda</taxon>
        <taxon>Insecta</taxon>
        <taxon>Pterygota</taxon>
        <taxon>Neoptera</taxon>
        <taxon>Endopterygota</taxon>
        <taxon>Diptera</taxon>
        <taxon>Nematocera</taxon>
        <taxon>Culicoidea</taxon>
        <taxon>Culicidae</taxon>
        <taxon>Anophelinae</taxon>
        <taxon>Anopheles</taxon>
    </lineage>
</organism>
<dbReference type="AlphaFoldDB" id="A0A2M4DI50"/>
<feature type="signal peptide" evidence="1">
    <location>
        <begin position="1"/>
        <end position="22"/>
    </location>
</feature>
<sequence>MLTRQFPLLLLLLLLLSSLTNEKRQKPIAKALARQHTRNTISWHSGKKAHLEQDEEALLSVSQLTLTP</sequence>
<accession>A0A2M4DI50</accession>
<dbReference type="EMBL" id="GGFL01013027">
    <property type="protein sequence ID" value="MBW77205.1"/>
    <property type="molecule type" value="Transcribed_RNA"/>
</dbReference>
<feature type="chain" id="PRO_5014649843" evidence="1">
    <location>
        <begin position="23"/>
        <end position="68"/>
    </location>
</feature>
<name>A0A2M4DI50_ANODA</name>
<evidence type="ECO:0000256" key="1">
    <source>
        <dbReference type="SAM" id="SignalP"/>
    </source>
</evidence>
<evidence type="ECO:0000313" key="2">
    <source>
        <dbReference type="EMBL" id="MBW77205.1"/>
    </source>
</evidence>